<sequence>MSQHLSLKYLLLLAFLQFLTLQLLTTHAYIINIESFNPTYLQFCLSDAKNSSQVFTNVQIMTYDWETNIENPVLTYYPMQNYAKNCYYLGAPTNAHIFFLPATVKFSINGNEQVELKNIISQMSVMKIDTSTVNQTISHANELKIPIANQTFAYQTVVTYFTPNAGACQLNPIPTEYATMYAAIRVQDWSTSRVCGQCLRLCNATGHSVEVLVTDMCPFPNLCTRYNWLDISDTAFNYLSGGNLGWGVQQLTWRFVQCTKFKSSTPSPNMSFLFTDYSRNYGFELQVRNFNIGLKSVDIQSKVQGNWISLNRTEGNTWLYTTGNVITCPCRVRLTSISGQVVIDENAVNQDIGSLPKKPEYLNTTVQFDNIPSGYESSNSCIPSVFNPITPITSTNQPRGSNSSRMVNASSTHFINGFIALSCLLLFFF</sequence>
<dbReference type="EMBL" id="GG738863">
    <property type="protein sequence ID" value="EFC45298.1"/>
    <property type="molecule type" value="Genomic_DNA"/>
</dbReference>
<keyword evidence="4" id="KW-1185">Reference proteome</keyword>
<dbReference type="GeneID" id="8850615"/>
<dbReference type="InterPro" id="IPR036908">
    <property type="entry name" value="RlpA-like_sf"/>
</dbReference>
<dbReference type="PANTHER" id="PTHR31836">
    <property type="match status" value="1"/>
</dbReference>
<evidence type="ECO:0000313" key="4">
    <source>
        <dbReference type="Proteomes" id="UP000006671"/>
    </source>
</evidence>
<dbReference type="KEGG" id="ngr:NAEGRDRAFT_66556"/>
<dbReference type="InterPro" id="IPR051477">
    <property type="entry name" value="Expansin_CellWall"/>
</dbReference>
<reference evidence="3 4" key="1">
    <citation type="journal article" date="2010" name="Cell">
        <title>The genome of Naegleria gruberi illuminates early eukaryotic versatility.</title>
        <authorList>
            <person name="Fritz-Laylin L.K."/>
            <person name="Prochnik S.E."/>
            <person name="Ginger M.L."/>
            <person name="Dacks J.B."/>
            <person name="Carpenter M.L."/>
            <person name="Field M.C."/>
            <person name="Kuo A."/>
            <person name="Paredez A."/>
            <person name="Chapman J."/>
            <person name="Pham J."/>
            <person name="Shu S."/>
            <person name="Neupane R."/>
            <person name="Cipriano M."/>
            <person name="Mancuso J."/>
            <person name="Tu H."/>
            <person name="Salamov A."/>
            <person name="Lindquist E."/>
            <person name="Shapiro H."/>
            <person name="Lucas S."/>
            <person name="Grigoriev I.V."/>
            <person name="Cande W.Z."/>
            <person name="Fulton C."/>
            <person name="Rokhsar D.S."/>
            <person name="Dawson S.C."/>
        </authorList>
    </citation>
    <scope>NUCLEOTIDE SEQUENCE [LARGE SCALE GENOMIC DNA]</scope>
    <source>
        <strain evidence="3 4">NEG-M</strain>
    </source>
</reference>
<proteinExistence type="predicted"/>
<name>D2VCF8_NAEGR</name>
<dbReference type="PANTHER" id="PTHR31836:SF21">
    <property type="entry name" value="EXPANSIN-LIKE PROTEIN 7"/>
    <property type="match status" value="1"/>
</dbReference>
<evidence type="ECO:0000256" key="1">
    <source>
        <dbReference type="ARBA" id="ARBA00022729"/>
    </source>
</evidence>
<protein>
    <submittedName>
        <fullName evidence="3">Predicted protein</fullName>
    </submittedName>
</protein>
<dbReference type="SUPFAM" id="SSF49590">
    <property type="entry name" value="PHL pollen allergen"/>
    <property type="match status" value="1"/>
</dbReference>
<dbReference type="AlphaFoldDB" id="D2VCF8"/>
<dbReference type="SUPFAM" id="SSF50685">
    <property type="entry name" value="Barwin-like endoglucanases"/>
    <property type="match status" value="1"/>
</dbReference>
<dbReference type="InParanoid" id="D2VCF8"/>
<dbReference type="InterPro" id="IPR036749">
    <property type="entry name" value="Expansin_CBD_sf"/>
</dbReference>
<evidence type="ECO:0000313" key="3">
    <source>
        <dbReference type="EMBL" id="EFC45298.1"/>
    </source>
</evidence>
<dbReference type="Proteomes" id="UP000006671">
    <property type="component" value="Unassembled WGS sequence"/>
</dbReference>
<dbReference type="RefSeq" id="XP_002678042.1">
    <property type="nucleotide sequence ID" value="XM_002677996.1"/>
</dbReference>
<dbReference type="CDD" id="cd22271">
    <property type="entry name" value="DPBB_EXP_N-like"/>
    <property type="match status" value="1"/>
</dbReference>
<dbReference type="Gene3D" id="2.60.40.760">
    <property type="entry name" value="Expansin, cellulose-binding-like domain"/>
    <property type="match status" value="1"/>
</dbReference>
<dbReference type="VEuPathDB" id="AmoebaDB:NAEGRDRAFT_66556"/>
<evidence type="ECO:0000256" key="2">
    <source>
        <dbReference type="SAM" id="SignalP"/>
    </source>
</evidence>
<dbReference type="OrthoDB" id="406505at2759"/>
<gene>
    <name evidence="3" type="ORF">NAEGRDRAFT_66556</name>
</gene>
<accession>D2VCF8</accession>
<organism evidence="4">
    <name type="scientific">Naegleria gruberi</name>
    <name type="common">Amoeba</name>
    <dbReference type="NCBI Taxonomy" id="5762"/>
    <lineage>
        <taxon>Eukaryota</taxon>
        <taxon>Discoba</taxon>
        <taxon>Heterolobosea</taxon>
        <taxon>Tetramitia</taxon>
        <taxon>Eutetramitia</taxon>
        <taxon>Vahlkampfiidae</taxon>
        <taxon>Naegleria</taxon>
    </lineage>
</organism>
<feature type="chain" id="PRO_5003038034" evidence="2">
    <location>
        <begin position="29"/>
        <end position="429"/>
    </location>
</feature>
<dbReference type="Gene3D" id="2.40.40.10">
    <property type="entry name" value="RlpA-like domain"/>
    <property type="match status" value="1"/>
</dbReference>
<keyword evidence="1 2" id="KW-0732">Signal</keyword>
<feature type="signal peptide" evidence="2">
    <location>
        <begin position="1"/>
        <end position="28"/>
    </location>
</feature>